<dbReference type="InterPro" id="IPR010920">
    <property type="entry name" value="LSM_dom_sf"/>
</dbReference>
<dbReference type="KEGG" id="phet:94290733"/>
<keyword evidence="2" id="KW-0507">mRNA processing</keyword>
<dbReference type="InterPro" id="IPR047575">
    <property type="entry name" value="Sm"/>
</dbReference>
<dbReference type="Gene3D" id="2.30.30.100">
    <property type="match status" value="1"/>
</dbReference>
<keyword evidence="4" id="KW-0687">Ribonucleoprotein</keyword>
<dbReference type="SMART" id="SM00651">
    <property type="entry name" value="Sm"/>
    <property type="match status" value="1"/>
</dbReference>
<proteinExistence type="inferred from homology"/>
<dbReference type="SUPFAM" id="SSF50182">
    <property type="entry name" value="Sm-like ribonucleoproteins"/>
    <property type="match status" value="1"/>
</dbReference>
<organism evidence="6 7">
    <name type="scientific">Porcisia hertigi</name>
    <dbReference type="NCBI Taxonomy" id="2761500"/>
    <lineage>
        <taxon>Eukaryota</taxon>
        <taxon>Discoba</taxon>
        <taxon>Euglenozoa</taxon>
        <taxon>Kinetoplastea</taxon>
        <taxon>Metakinetoplastina</taxon>
        <taxon>Trypanosomatida</taxon>
        <taxon>Trypanosomatidae</taxon>
        <taxon>Leishmaniinae</taxon>
        <taxon>Porcisia</taxon>
    </lineage>
</organism>
<dbReference type="Proteomes" id="UP000674318">
    <property type="component" value="Unassembled WGS sequence"/>
</dbReference>
<evidence type="ECO:0000313" key="6">
    <source>
        <dbReference type="EMBL" id="KAG5502905.1"/>
    </source>
</evidence>
<dbReference type="GeneID" id="94290733"/>
<name>A0A836IFE1_9TRYP</name>
<protein>
    <recommendedName>
        <fullName evidence="5">Sm domain-containing protein</fullName>
    </recommendedName>
</protein>
<dbReference type="GO" id="GO:0000398">
    <property type="term" value="P:mRNA splicing, via spliceosome"/>
    <property type="evidence" value="ECO:0007669"/>
    <property type="project" value="TreeGrafter"/>
</dbReference>
<comment type="similarity">
    <text evidence="1">Belongs to the snRNP Sm proteins family.</text>
</comment>
<dbReference type="PANTHER" id="PTHR15588">
    <property type="entry name" value="LSM1"/>
    <property type="match status" value="1"/>
</dbReference>
<dbReference type="InterPro" id="IPR001163">
    <property type="entry name" value="Sm_dom_euk/arc"/>
</dbReference>
<accession>A0A836IFE1</accession>
<dbReference type="Pfam" id="PF01423">
    <property type="entry name" value="LSM"/>
    <property type="match status" value="1"/>
</dbReference>
<feature type="domain" description="Sm" evidence="5">
    <location>
        <begin position="1"/>
        <end position="106"/>
    </location>
</feature>
<evidence type="ECO:0000256" key="2">
    <source>
        <dbReference type="ARBA" id="ARBA00022664"/>
    </source>
</evidence>
<dbReference type="GO" id="GO:0071011">
    <property type="term" value="C:precatalytic spliceosome"/>
    <property type="evidence" value="ECO:0007669"/>
    <property type="project" value="TreeGrafter"/>
</dbReference>
<sequence>MLSQYLRKRVSVVTADGRNLVGVLHAADQLLNVVLTSCVERIGAPYDLVDCAVGEDNGRGAEEAVSTTTSGGDAAHKALPPMEEVQLGVIMLRGADVVSIAAIDVYEEAGTNVKDWRGRDMPPATAAANSV</sequence>
<keyword evidence="7" id="KW-1185">Reference proteome</keyword>
<dbReference type="PROSITE" id="PS52002">
    <property type="entry name" value="SM"/>
    <property type="match status" value="1"/>
</dbReference>
<dbReference type="AlphaFoldDB" id="A0A836IFE1"/>
<dbReference type="GO" id="GO:0005688">
    <property type="term" value="C:U6 snRNP"/>
    <property type="evidence" value="ECO:0007669"/>
    <property type="project" value="TreeGrafter"/>
</dbReference>
<dbReference type="PANTHER" id="PTHR15588:SF9">
    <property type="entry name" value="U6 SNRNA-ASSOCIATED SM-LIKE PROTEIN LSM8"/>
    <property type="match status" value="1"/>
</dbReference>
<gene>
    <name evidence="6" type="ORF">JKF63_04678</name>
</gene>
<reference evidence="6 7" key="1">
    <citation type="submission" date="2021-02" db="EMBL/GenBank/DDBJ databases">
        <title>Porcisia hertigi Genome sequencing and assembly.</title>
        <authorList>
            <person name="Almutairi H."/>
            <person name="Gatherer D."/>
        </authorList>
    </citation>
    <scope>NUCLEOTIDE SEQUENCE [LARGE SCALE GENOMIC DNA]</scope>
    <source>
        <strain evidence="6 7">C119</strain>
    </source>
</reference>
<evidence type="ECO:0000313" key="7">
    <source>
        <dbReference type="Proteomes" id="UP000674318"/>
    </source>
</evidence>
<comment type="caution">
    <text evidence="6">The sequence shown here is derived from an EMBL/GenBank/DDBJ whole genome shotgun (WGS) entry which is preliminary data.</text>
</comment>
<dbReference type="RefSeq" id="XP_067756677.1">
    <property type="nucleotide sequence ID" value="XM_067900656.1"/>
</dbReference>
<evidence type="ECO:0000256" key="4">
    <source>
        <dbReference type="ARBA" id="ARBA00023274"/>
    </source>
</evidence>
<dbReference type="GO" id="GO:0046540">
    <property type="term" value="C:U4/U6 x U5 tri-snRNP complex"/>
    <property type="evidence" value="ECO:0007669"/>
    <property type="project" value="TreeGrafter"/>
</dbReference>
<keyword evidence="3" id="KW-0694">RNA-binding</keyword>
<dbReference type="EMBL" id="JAFJZO010000025">
    <property type="protein sequence ID" value="KAG5502905.1"/>
    <property type="molecule type" value="Genomic_DNA"/>
</dbReference>
<evidence type="ECO:0000256" key="1">
    <source>
        <dbReference type="ARBA" id="ARBA00006850"/>
    </source>
</evidence>
<dbReference type="InterPro" id="IPR044642">
    <property type="entry name" value="PTHR15588"/>
</dbReference>
<evidence type="ECO:0000259" key="5">
    <source>
        <dbReference type="PROSITE" id="PS52002"/>
    </source>
</evidence>
<dbReference type="OrthoDB" id="10263346at2759"/>
<dbReference type="GO" id="GO:0003729">
    <property type="term" value="F:mRNA binding"/>
    <property type="evidence" value="ECO:0007669"/>
    <property type="project" value="TreeGrafter"/>
</dbReference>
<evidence type="ECO:0000256" key="3">
    <source>
        <dbReference type="ARBA" id="ARBA00022884"/>
    </source>
</evidence>